<name>A0A4S8HFY2_9BACT</name>
<gene>
    <name evidence="1" type="ORF">FAM09_23860</name>
</gene>
<dbReference type="Proteomes" id="UP000306918">
    <property type="component" value="Unassembled WGS sequence"/>
</dbReference>
<dbReference type="Gene3D" id="1.20.120.1550">
    <property type="entry name" value="Protein of unknown function DUF5063"/>
    <property type="match status" value="1"/>
</dbReference>
<dbReference type="Pfam" id="PF16702">
    <property type="entry name" value="DUF5063"/>
    <property type="match status" value="1"/>
</dbReference>
<comment type="caution">
    <text evidence="1">The sequence shown here is derived from an EMBL/GenBank/DDBJ whole genome shotgun (WGS) entry which is preliminary data.</text>
</comment>
<dbReference type="InterPro" id="IPR032025">
    <property type="entry name" value="DUF5063"/>
</dbReference>
<evidence type="ECO:0000313" key="1">
    <source>
        <dbReference type="EMBL" id="THU34060.1"/>
    </source>
</evidence>
<keyword evidence="2" id="KW-1185">Reference proteome</keyword>
<sequence>MENILPLSDKILVSKIIATNEFTNFIDAAKKYCSFIETYEAELPRNFILLSQNHLLTLYNLGNCMMLMEEKSDKKFDIKIDEIEFQKTLHFIADRLWDYRYYWYVFDPTTKKKDTGIVYGDLYEDLGAIYKYLKQSLLLYGLKSSDAKQNAVWDFKWNFDTHWSGHCANAICAIHYFLQKGR</sequence>
<organism evidence="1 2">
    <name type="scientific">Niastella caeni</name>
    <dbReference type="NCBI Taxonomy" id="2569763"/>
    <lineage>
        <taxon>Bacteria</taxon>
        <taxon>Pseudomonadati</taxon>
        <taxon>Bacteroidota</taxon>
        <taxon>Chitinophagia</taxon>
        <taxon>Chitinophagales</taxon>
        <taxon>Chitinophagaceae</taxon>
        <taxon>Niastella</taxon>
    </lineage>
</organism>
<protein>
    <submittedName>
        <fullName evidence="1">DUF5063 domain-containing protein</fullName>
    </submittedName>
</protein>
<dbReference type="OrthoDB" id="2882299at2"/>
<evidence type="ECO:0000313" key="2">
    <source>
        <dbReference type="Proteomes" id="UP000306918"/>
    </source>
</evidence>
<proteinExistence type="predicted"/>
<dbReference type="EMBL" id="STFF01000008">
    <property type="protein sequence ID" value="THU34060.1"/>
    <property type="molecule type" value="Genomic_DNA"/>
</dbReference>
<accession>A0A4S8HFY2</accession>
<dbReference type="AlphaFoldDB" id="A0A4S8HFY2"/>
<dbReference type="InterPro" id="IPR038312">
    <property type="entry name" value="DUF5063_sf"/>
</dbReference>
<reference evidence="1 2" key="1">
    <citation type="submission" date="2019-04" db="EMBL/GenBank/DDBJ databases">
        <title>Niastella caeni sp. nov., isolated from activated sludge.</title>
        <authorList>
            <person name="Sheng M."/>
        </authorList>
    </citation>
    <scope>NUCLEOTIDE SEQUENCE [LARGE SCALE GENOMIC DNA]</scope>
    <source>
        <strain evidence="1 2">HX-2-15</strain>
    </source>
</reference>